<dbReference type="Proteomes" id="UP000523087">
    <property type="component" value="Unassembled WGS sequence"/>
</dbReference>
<evidence type="ECO:0000313" key="2">
    <source>
        <dbReference type="EMBL" id="MBA2874976.1"/>
    </source>
</evidence>
<comment type="caution">
    <text evidence="2">The sequence shown here is derived from an EMBL/GenBank/DDBJ whole genome shotgun (WGS) entry which is preliminary data.</text>
</comment>
<accession>A0A7W0BZZ9</accession>
<dbReference type="GO" id="GO:0004343">
    <property type="term" value="F:glucosamine 6-phosphate N-acetyltransferase activity"/>
    <property type="evidence" value="ECO:0007669"/>
    <property type="project" value="TreeGrafter"/>
</dbReference>
<dbReference type="Pfam" id="PF13673">
    <property type="entry name" value="Acetyltransf_10"/>
    <property type="match status" value="1"/>
</dbReference>
<keyword evidence="3" id="KW-1185">Reference proteome</keyword>
<evidence type="ECO:0000313" key="3">
    <source>
        <dbReference type="Proteomes" id="UP000523087"/>
    </source>
</evidence>
<dbReference type="RefSeq" id="WP_181555829.1">
    <property type="nucleotide sequence ID" value="NZ_JACDUT010000004.1"/>
</dbReference>
<dbReference type="PANTHER" id="PTHR13355">
    <property type="entry name" value="GLUCOSAMINE 6-PHOSPHATE N-ACETYLTRANSFERASE"/>
    <property type="match status" value="1"/>
</dbReference>
<dbReference type="Gene3D" id="3.40.630.30">
    <property type="match status" value="1"/>
</dbReference>
<name>A0A7W0BZZ9_9BACL</name>
<feature type="domain" description="N-acetyltransferase" evidence="1">
    <location>
        <begin position="1"/>
        <end position="143"/>
    </location>
</feature>
<proteinExistence type="predicted"/>
<dbReference type="SUPFAM" id="SSF55729">
    <property type="entry name" value="Acyl-CoA N-acyltransferases (Nat)"/>
    <property type="match status" value="1"/>
</dbReference>
<dbReference type="AlphaFoldDB" id="A0A7W0BZZ9"/>
<reference evidence="2 3" key="1">
    <citation type="submission" date="2020-07" db="EMBL/GenBank/DDBJ databases">
        <title>Genomic Encyclopedia of Type Strains, Phase IV (KMG-IV): sequencing the most valuable type-strain genomes for metagenomic binning, comparative biology and taxonomic classification.</title>
        <authorList>
            <person name="Goeker M."/>
        </authorList>
    </citation>
    <scope>NUCLEOTIDE SEQUENCE [LARGE SCALE GENOMIC DNA]</scope>
    <source>
        <strain evidence="2 3">DSM 15730</strain>
    </source>
</reference>
<dbReference type="InterPro" id="IPR039143">
    <property type="entry name" value="GNPNAT1-like"/>
</dbReference>
<evidence type="ECO:0000259" key="1">
    <source>
        <dbReference type="PROSITE" id="PS51186"/>
    </source>
</evidence>
<sequence>MNVAMGEKQDSSLYNDALTVRKTVFVEEQHVPEEEEIDEFEQEATHFVLYDGDNPVGAGRFRMLDNHMGKIERICILPDYRNRGAGRLIMESIEQFAKENGISKIKLNAQTHAEPFYQKLGYETVSEVFMDAGIPHVAMVKQL</sequence>
<dbReference type="InterPro" id="IPR000182">
    <property type="entry name" value="GNAT_dom"/>
</dbReference>
<dbReference type="CDD" id="cd04301">
    <property type="entry name" value="NAT_SF"/>
    <property type="match status" value="1"/>
</dbReference>
<keyword evidence="2" id="KW-0012">Acyltransferase</keyword>
<dbReference type="EMBL" id="JACDUT010000004">
    <property type="protein sequence ID" value="MBA2874976.1"/>
    <property type="molecule type" value="Genomic_DNA"/>
</dbReference>
<dbReference type="PROSITE" id="PS51186">
    <property type="entry name" value="GNAT"/>
    <property type="match status" value="1"/>
</dbReference>
<keyword evidence="2" id="KW-0808">Transferase</keyword>
<dbReference type="PANTHER" id="PTHR13355:SF11">
    <property type="entry name" value="GLUCOSAMINE 6-PHOSPHATE N-ACETYLTRANSFERASE"/>
    <property type="match status" value="1"/>
</dbReference>
<protein>
    <submittedName>
        <fullName evidence="2">Putative GNAT family N-acyltransferase</fullName>
    </submittedName>
</protein>
<gene>
    <name evidence="2" type="ORF">HNR31_001747</name>
</gene>
<dbReference type="InterPro" id="IPR016181">
    <property type="entry name" value="Acyl_CoA_acyltransferase"/>
</dbReference>
<organism evidence="2 3">
    <name type="scientific">Thermaerobacillus caldiproteolyticus</name>
    <dbReference type="NCBI Taxonomy" id="247480"/>
    <lineage>
        <taxon>Bacteria</taxon>
        <taxon>Bacillati</taxon>
        <taxon>Bacillota</taxon>
        <taxon>Bacilli</taxon>
        <taxon>Bacillales</taxon>
        <taxon>Anoxybacillaceae</taxon>
        <taxon>Thermaerobacillus</taxon>
    </lineage>
</organism>